<proteinExistence type="predicted"/>
<accession>A0A0H4IJ64</accession>
<evidence type="ECO:0000313" key="2">
    <source>
        <dbReference type="Proteomes" id="UP000222350"/>
    </source>
</evidence>
<dbReference type="Proteomes" id="UP000222350">
    <property type="component" value="Segment"/>
</dbReference>
<organism evidence="1 2">
    <name type="scientific">Brucella phage 11sa_141</name>
    <dbReference type="NCBI Taxonomy" id="1667370"/>
    <lineage>
        <taxon>Viruses</taxon>
        <taxon>Duplodnaviria</taxon>
        <taxon>Heunggongvirae</taxon>
        <taxon>Uroviricota</taxon>
        <taxon>Caudoviricetes</taxon>
        <taxon>Perisivirus</taxon>
        <taxon>Perisivirus Tb</taxon>
    </lineage>
</organism>
<sequence length="85" mass="9506">MTKEHTPTPWDQLNGVFTPEDGYFSIIQTPDQCIANVFEEANAAHIVKCVNMHDELVSALDKIVDNNNDENWHNALNVLKKAGAL</sequence>
<dbReference type="EMBL" id="KJ133691">
    <property type="protein sequence ID" value="AKO59171.1"/>
    <property type="molecule type" value="Genomic_DNA"/>
</dbReference>
<name>A0A0H4IJ64_9CAUD</name>
<reference evidence="1 2" key="1">
    <citation type="journal article" date="2015" name="Virol. J.">
        <title>Whole genome sequence comparison of ten diagnostic brucellaphages propagated on two Brucella abortus hosts.</title>
        <authorList>
            <person name="Tevdoradze E."/>
            <person name="Farlow J."/>
            <person name="Kotorashvili A."/>
            <person name="Skhirtladze N."/>
            <person name="Antadze I."/>
            <person name="Gunia S."/>
            <person name="Balarjishvili N."/>
            <person name="Kvachadze L."/>
            <person name="Kutateladze M."/>
        </authorList>
    </citation>
    <scope>NUCLEOTIDE SEQUENCE [LARGE SCALE GENOMIC DNA]</scope>
</reference>
<gene>
    <name evidence="1" type="ORF">p11sa141_09</name>
</gene>
<protein>
    <submittedName>
        <fullName evidence="1">Uncharacterized protein</fullName>
    </submittedName>
</protein>
<evidence type="ECO:0000313" key="1">
    <source>
        <dbReference type="EMBL" id="AKO59171.1"/>
    </source>
</evidence>